<dbReference type="Proteomes" id="UP001310290">
    <property type="component" value="Unassembled WGS sequence"/>
</dbReference>
<accession>A0ABU8AVR3</accession>
<evidence type="ECO:0000313" key="2">
    <source>
        <dbReference type="Proteomes" id="UP001310290"/>
    </source>
</evidence>
<gene>
    <name evidence="1" type="ORF">QBA35_31605</name>
</gene>
<keyword evidence="2" id="KW-1185">Reference proteome</keyword>
<organism evidence="1 2">
    <name type="scientific">Streptomyces bottropensis</name>
    <dbReference type="NCBI Taxonomy" id="42235"/>
    <lineage>
        <taxon>Bacteria</taxon>
        <taxon>Bacillati</taxon>
        <taxon>Actinomycetota</taxon>
        <taxon>Actinomycetes</taxon>
        <taxon>Kitasatosporales</taxon>
        <taxon>Streptomycetaceae</taxon>
        <taxon>Streptomyces</taxon>
    </lineage>
</organism>
<dbReference type="Gene3D" id="3.40.50.980">
    <property type="match status" value="1"/>
</dbReference>
<comment type="caution">
    <text evidence="1">The sequence shown here is derived from an EMBL/GenBank/DDBJ whole genome shotgun (WGS) entry which is preliminary data.</text>
</comment>
<dbReference type="SUPFAM" id="SSF56801">
    <property type="entry name" value="Acetyl-CoA synthetase-like"/>
    <property type="match status" value="1"/>
</dbReference>
<dbReference type="RefSeq" id="WP_005484283.1">
    <property type="nucleotide sequence ID" value="NZ_JARULZ010000002.1"/>
</dbReference>
<proteinExistence type="predicted"/>
<sequence>MHARFHLDAFLTGPERDRITVAYVAPPVMPAPTEHPTVGKPDLSHPRRVICAAAPLDAGVQTAVAGRPSVEIGQAGGMTGLDAAAAHR</sequence>
<name>A0ABU8AVR3_9ACTN</name>
<dbReference type="GO" id="GO:0016874">
    <property type="term" value="F:ligase activity"/>
    <property type="evidence" value="ECO:0007669"/>
    <property type="project" value="UniProtKB-KW"/>
</dbReference>
<keyword evidence="1" id="KW-0436">Ligase</keyword>
<protein>
    <submittedName>
        <fullName evidence="1">4-coumarate--CoA ligase</fullName>
    </submittedName>
</protein>
<dbReference type="GeneID" id="96269073"/>
<evidence type="ECO:0000313" key="1">
    <source>
        <dbReference type="EMBL" id="MEH0637808.1"/>
    </source>
</evidence>
<dbReference type="EMBL" id="JARULZ010000002">
    <property type="protein sequence ID" value="MEH0637808.1"/>
    <property type="molecule type" value="Genomic_DNA"/>
</dbReference>
<reference evidence="1" key="1">
    <citation type="submission" date="2023-04" db="EMBL/GenBank/DDBJ databases">
        <title>Genomic diversity of scab-causing Streptomyces spp. in the province of Quebec, Canada.</title>
        <authorList>
            <person name="Biessy A."/>
            <person name="Cadieux M."/>
            <person name="Ciotola M."/>
            <person name="Filion M."/>
        </authorList>
    </citation>
    <scope>NUCLEOTIDE SEQUENCE</scope>
    <source>
        <strain evidence="1">B21-115</strain>
    </source>
</reference>